<dbReference type="PRINTS" id="PR00368">
    <property type="entry name" value="FADPNR"/>
</dbReference>
<dbReference type="InterPro" id="IPR050346">
    <property type="entry name" value="FMO-like"/>
</dbReference>
<dbReference type="EMBL" id="CP144098">
    <property type="protein sequence ID" value="WWC86524.1"/>
    <property type="molecule type" value="Genomic_DNA"/>
</dbReference>
<dbReference type="RefSeq" id="XP_066073287.1">
    <property type="nucleotide sequence ID" value="XM_066217190.1"/>
</dbReference>
<dbReference type="PRINTS" id="PR00411">
    <property type="entry name" value="PNDRDTASEI"/>
</dbReference>
<accession>A0AAX4JNP3</accession>
<dbReference type="PANTHER" id="PTHR23023">
    <property type="entry name" value="DIMETHYLANILINE MONOOXYGENASE"/>
    <property type="match status" value="1"/>
</dbReference>
<dbReference type="AlphaFoldDB" id="A0AAX4JNP3"/>
<sequence>MEDKEEGISVLIIGCGPAGLVNARTLIQDGFKVTMVAKEDGVGGCWRNTYPDLTTNSPWGAFTFSGLDMPKPSNLLGDVVPARTYKRYLEDFYHHFIEGHAEVLLDTEISSLVPKDNNDRGWIVSLKHRGYEEERSFDRVVLATGYLGKPYTPNIFENPPVPTFHTSTLAYPSGMDKLLSTVSSSSKIPHDEDEGDKDTILVIGGGKSAMDTAAILANRGRKVIWAFRGPLKWFSPSVPPGMMGANRLDILFGPSRIIDSWTMWFYHCTSIGAGWVKAFWAMMRGAWTGIYTNNNLPPPTSDPFLSLAHFAGGIPSGPQDFLALLKTGKIASVNNVTPISVDINEVQFDKQVDGNKLENIIIKCGAIVTATGYKGGTYNFIDSVTRRKLGLERIPPEPNSEGKVLNMRKQWKTIQSNEVGSIKLPLVLRGILPYGRYEKRDLAITGATRPFFIPALTYEVESHWISSLFKDDPFLKLPLTKEKCLEEIQADNNFTRARYPGIDPYEAIPSGTYVSAFNDLSYTRVLLRDLSLDPWRQKDTSHKWWKFWNYMNWLNVRVNPQQYANLGEERKTLRESTKS</sequence>
<dbReference type="GeneID" id="91092073"/>
<gene>
    <name evidence="5" type="ORF">L201_001401</name>
</gene>
<dbReference type="Gene3D" id="3.50.50.60">
    <property type="entry name" value="FAD/NAD(P)-binding domain"/>
    <property type="match status" value="1"/>
</dbReference>
<keyword evidence="3" id="KW-0560">Oxidoreductase</keyword>
<keyword evidence="1" id="KW-0285">Flavoprotein</keyword>
<dbReference type="InterPro" id="IPR036188">
    <property type="entry name" value="FAD/NAD-bd_sf"/>
</dbReference>
<proteinExistence type="predicted"/>
<name>A0AAX4JNP3_9TREE</name>
<keyword evidence="2" id="KW-0274">FAD</keyword>
<dbReference type="SUPFAM" id="SSF51905">
    <property type="entry name" value="FAD/NAD(P)-binding domain"/>
    <property type="match status" value="2"/>
</dbReference>
<dbReference type="InterPro" id="IPR023753">
    <property type="entry name" value="FAD/NAD-binding_dom"/>
</dbReference>
<evidence type="ECO:0000256" key="3">
    <source>
        <dbReference type="ARBA" id="ARBA00023002"/>
    </source>
</evidence>
<evidence type="ECO:0000313" key="5">
    <source>
        <dbReference type="EMBL" id="WWC86524.1"/>
    </source>
</evidence>
<evidence type="ECO:0000313" key="6">
    <source>
        <dbReference type="Proteomes" id="UP001355207"/>
    </source>
</evidence>
<evidence type="ECO:0000259" key="4">
    <source>
        <dbReference type="Pfam" id="PF07992"/>
    </source>
</evidence>
<organism evidence="5 6">
    <name type="scientific">Kwoniella dendrophila CBS 6074</name>
    <dbReference type="NCBI Taxonomy" id="1295534"/>
    <lineage>
        <taxon>Eukaryota</taxon>
        <taxon>Fungi</taxon>
        <taxon>Dikarya</taxon>
        <taxon>Basidiomycota</taxon>
        <taxon>Agaricomycotina</taxon>
        <taxon>Tremellomycetes</taxon>
        <taxon>Tremellales</taxon>
        <taxon>Cryptococcaceae</taxon>
        <taxon>Kwoniella</taxon>
    </lineage>
</organism>
<feature type="domain" description="FAD/NAD(P)-binding" evidence="4">
    <location>
        <begin position="9"/>
        <end position="224"/>
    </location>
</feature>
<dbReference type="Proteomes" id="UP001355207">
    <property type="component" value="Chromosome 1"/>
</dbReference>
<dbReference type="GO" id="GO:0016491">
    <property type="term" value="F:oxidoreductase activity"/>
    <property type="evidence" value="ECO:0007669"/>
    <property type="project" value="UniProtKB-KW"/>
</dbReference>
<reference evidence="5 6" key="1">
    <citation type="submission" date="2024-01" db="EMBL/GenBank/DDBJ databases">
        <title>Comparative genomics of Cryptococcus and Kwoniella reveals pathogenesis evolution and contrasting modes of karyotype evolution via chromosome fusion or intercentromeric recombination.</title>
        <authorList>
            <person name="Coelho M.A."/>
            <person name="David-Palma M."/>
            <person name="Shea T."/>
            <person name="Bowers K."/>
            <person name="McGinley-Smith S."/>
            <person name="Mohammad A.W."/>
            <person name="Gnirke A."/>
            <person name="Yurkov A.M."/>
            <person name="Nowrousian M."/>
            <person name="Sun S."/>
            <person name="Cuomo C.A."/>
            <person name="Heitman J."/>
        </authorList>
    </citation>
    <scope>NUCLEOTIDE SEQUENCE [LARGE SCALE GENOMIC DNA]</scope>
    <source>
        <strain evidence="5 6">CBS 6074</strain>
    </source>
</reference>
<evidence type="ECO:0000256" key="1">
    <source>
        <dbReference type="ARBA" id="ARBA00022630"/>
    </source>
</evidence>
<dbReference type="Pfam" id="PF07992">
    <property type="entry name" value="Pyr_redox_2"/>
    <property type="match status" value="1"/>
</dbReference>
<protein>
    <recommendedName>
        <fullName evidence="4">FAD/NAD(P)-binding domain-containing protein</fullName>
    </recommendedName>
</protein>
<evidence type="ECO:0000256" key="2">
    <source>
        <dbReference type="ARBA" id="ARBA00022827"/>
    </source>
</evidence>
<keyword evidence="6" id="KW-1185">Reference proteome</keyword>